<evidence type="ECO:0000256" key="1">
    <source>
        <dbReference type="SAM" id="MobiDB-lite"/>
    </source>
</evidence>
<feature type="region of interest" description="Disordered" evidence="1">
    <location>
        <begin position="52"/>
        <end position="74"/>
    </location>
</feature>
<proteinExistence type="predicted"/>
<dbReference type="EMBL" id="QGKW02000007">
    <property type="protein sequence ID" value="KAF2619564.1"/>
    <property type="molecule type" value="Genomic_DNA"/>
</dbReference>
<reference evidence="2" key="1">
    <citation type="submission" date="2019-12" db="EMBL/GenBank/DDBJ databases">
        <title>Genome sequencing and annotation of Brassica cretica.</title>
        <authorList>
            <person name="Studholme D.J."/>
            <person name="Sarris P.F."/>
        </authorList>
    </citation>
    <scope>NUCLEOTIDE SEQUENCE</scope>
    <source>
        <strain evidence="2">PFS-001/15</strain>
        <tissue evidence="2">Leaf</tissue>
    </source>
</reference>
<dbReference type="AlphaFoldDB" id="A0A8S9MH25"/>
<evidence type="ECO:0000313" key="2">
    <source>
        <dbReference type="EMBL" id="KAF2619564.1"/>
    </source>
</evidence>
<protein>
    <submittedName>
        <fullName evidence="2">Uncharacterized protein</fullName>
    </submittedName>
</protein>
<comment type="caution">
    <text evidence="2">The sequence shown here is derived from an EMBL/GenBank/DDBJ whole genome shotgun (WGS) entry which is preliminary data.</text>
</comment>
<organism evidence="2 3">
    <name type="scientific">Brassica cretica</name>
    <name type="common">Mustard</name>
    <dbReference type="NCBI Taxonomy" id="69181"/>
    <lineage>
        <taxon>Eukaryota</taxon>
        <taxon>Viridiplantae</taxon>
        <taxon>Streptophyta</taxon>
        <taxon>Embryophyta</taxon>
        <taxon>Tracheophyta</taxon>
        <taxon>Spermatophyta</taxon>
        <taxon>Magnoliopsida</taxon>
        <taxon>eudicotyledons</taxon>
        <taxon>Gunneridae</taxon>
        <taxon>Pentapetalae</taxon>
        <taxon>rosids</taxon>
        <taxon>malvids</taxon>
        <taxon>Brassicales</taxon>
        <taxon>Brassicaceae</taxon>
        <taxon>Brassiceae</taxon>
        <taxon>Brassica</taxon>
    </lineage>
</organism>
<accession>A0A8S9MH25</accession>
<name>A0A8S9MH25_BRACR</name>
<sequence length="74" mass="7876">MTNNSWWCRTVVGGVKTLFGDGWFAGNGSVVVGVKRRSSSLDRVSSASLGYDHIHEEGDKGSGAARISDPPPVR</sequence>
<dbReference type="Proteomes" id="UP000712281">
    <property type="component" value="Unassembled WGS sequence"/>
</dbReference>
<evidence type="ECO:0000313" key="3">
    <source>
        <dbReference type="Proteomes" id="UP000712281"/>
    </source>
</evidence>
<gene>
    <name evidence="2" type="ORF">F2Q68_00042569</name>
</gene>